<keyword evidence="2" id="KW-1185">Reference proteome</keyword>
<protein>
    <submittedName>
        <fullName evidence="3">Uncharacterized protein LOC136079634 isoform X2</fullName>
    </submittedName>
</protein>
<evidence type="ECO:0000313" key="3">
    <source>
        <dbReference type="RefSeq" id="XP_065651787.1"/>
    </source>
</evidence>
<dbReference type="RefSeq" id="XP_065651787.1">
    <property type="nucleotide sequence ID" value="XM_065795715.1"/>
</dbReference>
<sequence>MERLDYHIKLAGRFSCVEIVLCVVVSIPYFILSQKAYLLYQKLVFWPVVLCLVSGIYGVIIANFTYKVNAFKKKRLVLCGYVISSLSSALSLFSAAVFIIQNYSPSKVSASICWYNEKYGFCECWVKDLVLRITDDFTCSNISSVTLLLEVCLSLLIISSLVTILAWFIGVFALRRRIYVLRSQSPVTNSVQSNPYISF</sequence>
<dbReference type="GeneID" id="136079634"/>
<accession>A0ABM4BRL3</accession>
<gene>
    <name evidence="3" type="primary">LOC136079634</name>
</gene>
<organism evidence="2 3">
    <name type="scientific">Hydra vulgaris</name>
    <name type="common">Hydra</name>
    <name type="synonym">Hydra attenuata</name>
    <dbReference type="NCBI Taxonomy" id="6087"/>
    <lineage>
        <taxon>Eukaryota</taxon>
        <taxon>Metazoa</taxon>
        <taxon>Cnidaria</taxon>
        <taxon>Hydrozoa</taxon>
        <taxon>Hydroidolina</taxon>
        <taxon>Anthoathecata</taxon>
        <taxon>Aplanulata</taxon>
        <taxon>Hydridae</taxon>
        <taxon>Hydra</taxon>
    </lineage>
</organism>
<evidence type="ECO:0000256" key="1">
    <source>
        <dbReference type="SAM" id="Phobius"/>
    </source>
</evidence>
<evidence type="ECO:0000313" key="2">
    <source>
        <dbReference type="Proteomes" id="UP001652625"/>
    </source>
</evidence>
<feature type="transmembrane region" description="Helical" evidence="1">
    <location>
        <begin position="44"/>
        <end position="66"/>
    </location>
</feature>
<feature type="transmembrane region" description="Helical" evidence="1">
    <location>
        <begin position="153"/>
        <end position="174"/>
    </location>
</feature>
<name>A0ABM4BRL3_HYDVU</name>
<proteinExistence type="predicted"/>
<keyword evidence="1" id="KW-0472">Membrane</keyword>
<keyword evidence="1" id="KW-1133">Transmembrane helix</keyword>
<feature type="transmembrane region" description="Helical" evidence="1">
    <location>
        <begin position="12"/>
        <end position="32"/>
    </location>
</feature>
<feature type="transmembrane region" description="Helical" evidence="1">
    <location>
        <begin position="78"/>
        <end position="100"/>
    </location>
</feature>
<dbReference type="Proteomes" id="UP001652625">
    <property type="component" value="Chromosome 04"/>
</dbReference>
<reference evidence="3" key="1">
    <citation type="submission" date="2025-08" db="UniProtKB">
        <authorList>
            <consortium name="RefSeq"/>
        </authorList>
    </citation>
    <scope>IDENTIFICATION</scope>
</reference>
<keyword evidence="1" id="KW-0812">Transmembrane</keyword>